<dbReference type="InterPro" id="IPR024490">
    <property type="entry name" value="DUF2759"/>
</dbReference>
<dbReference type="AlphaFoldDB" id="A0A917ESX1"/>
<name>A0A917ESX1_HALAA</name>
<organism evidence="2 3">
    <name type="scientific">Halobacillus andaensis</name>
    <dbReference type="NCBI Taxonomy" id="1176239"/>
    <lineage>
        <taxon>Bacteria</taxon>
        <taxon>Bacillati</taxon>
        <taxon>Bacillota</taxon>
        <taxon>Bacilli</taxon>
        <taxon>Bacillales</taxon>
        <taxon>Bacillaceae</taxon>
        <taxon>Halobacillus</taxon>
    </lineage>
</organism>
<reference evidence="2" key="2">
    <citation type="submission" date="2020-09" db="EMBL/GenBank/DDBJ databases">
        <authorList>
            <person name="Sun Q."/>
            <person name="Zhou Y."/>
        </authorList>
    </citation>
    <scope>NUCLEOTIDE SEQUENCE</scope>
    <source>
        <strain evidence="2">CGMCC 1.12153</strain>
    </source>
</reference>
<evidence type="ECO:0000313" key="3">
    <source>
        <dbReference type="Proteomes" id="UP000660110"/>
    </source>
</evidence>
<keyword evidence="3" id="KW-1185">Reference proteome</keyword>
<proteinExistence type="predicted"/>
<feature type="transmembrane region" description="Helical" evidence="1">
    <location>
        <begin position="27"/>
        <end position="52"/>
    </location>
</feature>
<dbReference type="EMBL" id="BMEL01000001">
    <property type="protein sequence ID" value="GGF08003.1"/>
    <property type="molecule type" value="Genomic_DNA"/>
</dbReference>
<protein>
    <recommendedName>
        <fullName evidence="4">DUF2759 domain-containing protein</fullName>
    </recommendedName>
</protein>
<sequence>MVTAILLLLVTILCVIAVFREIKTKNFFAVLFAAGSAIMFGWFSVMTIYANLFS</sequence>
<evidence type="ECO:0000313" key="2">
    <source>
        <dbReference type="EMBL" id="GGF08003.1"/>
    </source>
</evidence>
<comment type="caution">
    <text evidence="2">The sequence shown here is derived from an EMBL/GenBank/DDBJ whole genome shotgun (WGS) entry which is preliminary data.</text>
</comment>
<dbReference type="RefSeq" id="WP_188375704.1">
    <property type="nucleotide sequence ID" value="NZ_BMEL01000001.1"/>
</dbReference>
<keyword evidence="1" id="KW-0472">Membrane</keyword>
<keyword evidence="1" id="KW-0812">Transmembrane</keyword>
<evidence type="ECO:0000256" key="1">
    <source>
        <dbReference type="SAM" id="Phobius"/>
    </source>
</evidence>
<dbReference type="Proteomes" id="UP000660110">
    <property type="component" value="Unassembled WGS sequence"/>
</dbReference>
<keyword evidence="1" id="KW-1133">Transmembrane helix</keyword>
<evidence type="ECO:0008006" key="4">
    <source>
        <dbReference type="Google" id="ProtNLM"/>
    </source>
</evidence>
<gene>
    <name evidence="2" type="ORF">GCM10010954_03120</name>
</gene>
<dbReference type="Pfam" id="PF10958">
    <property type="entry name" value="DUF2759"/>
    <property type="match status" value="1"/>
</dbReference>
<accession>A0A917ESX1</accession>
<reference evidence="2" key="1">
    <citation type="journal article" date="2014" name="Int. J. Syst. Evol. Microbiol.">
        <title>Complete genome sequence of Corynebacterium casei LMG S-19264T (=DSM 44701T), isolated from a smear-ripened cheese.</title>
        <authorList>
            <consortium name="US DOE Joint Genome Institute (JGI-PGF)"/>
            <person name="Walter F."/>
            <person name="Albersmeier A."/>
            <person name="Kalinowski J."/>
            <person name="Ruckert C."/>
        </authorList>
    </citation>
    <scope>NUCLEOTIDE SEQUENCE</scope>
    <source>
        <strain evidence="2">CGMCC 1.12153</strain>
    </source>
</reference>